<feature type="transmembrane region" description="Helical" evidence="1">
    <location>
        <begin position="72"/>
        <end position="97"/>
    </location>
</feature>
<dbReference type="EMBL" id="BAAAOR010000008">
    <property type="protein sequence ID" value="GAA1508966.1"/>
    <property type="molecule type" value="Genomic_DNA"/>
</dbReference>
<evidence type="ECO:0000313" key="3">
    <source>
        <dbReference type="Proteomes" id="UP001500842"/>
    </source>
</evidence>
<keyword evidence="1" id="KW-0472">Membrane</keyword>
<reference evidence="2 3" key="1">
    <citation type="journal article" date="2019" name="Int. J. Syst. Evol. Microbiol.">
        <title>The Global Catalogue of Microorganisms (GCM) 10K type strain sequencing project: providing services to taxonomists for standard genome sequencing and annotation.</title>
        <authorList>
            <consortium name="The Broad Institute Genomics Platform"/>
            <consortium name="The Broad Institute Genome Sequencing Center for Infectious Disease"/>
            <person name="Wu L."/>
            <person name="Ma J."/>
        </authorList>
    </citation>
    <scope>NUCLEOTIDE SEQUENCE [LARGE SCALE GENOMIC DNA]</scope>
    <source>
        <strain evidence="2 3">JCM 14942</strain>
    </source>
</reference>
<evidence type="ECO:0000313" key="2">
    <source>
        <dbReference type="EMBL" id="GAA1508966.1"/>
    </source>
</evidence>
<protein>
    <recommendedName>
        <fullName evidence="4">DUF4190 domain-containing protein</fullName>
    </recommendedName>
</protein>
<organism evidence="2 3">
    <name type="scientific">Nocardioides humi</name>
    <dbReference type="NCBI Taxonomy" id="449461"/>
    <lineage>
        <taxon>Bacteria</taxon>
        <taxon>Bacillati</taxon>
        <taxon>Actinomycetota</taxon>
        <taxon>Actinomycetes</taxon>
        <taxon>Propionibacteriales</taxon>
        <taxon>Nocardioidaceae</taxon>
        <taxon>Nocardioides</taxon>
    </lineage>
</organism>
<name>A0ABN2A1B2_9ACTN</name>
<keyword evidence="1" id="KW-0812">Transmembrane</keyword>
<accession>A0ABN2A1B2</accession>
<sequence>MTNPYGGDYPPYQPGSNPYDGAYPGTSRAPYDGLSIAALVCSLTCCAAPVGIGLGVAGILRTRQGARSGRWAAVTGLVVGIVVTVAAVAFLAFAVVMGSRTVWERDAEVGQCIDIDFLDDPIKASCAEPHAGEVIWVGRFDSALADRFDDVSRAEFCAGLPGLEATYRSAIESGDYFVRVESDSLDESEPKRGDDFFCHLERRDGKKLVGRIGDDLGTEGA</sequence>
<dbReference type="Proteomes" id="UP001500842">
    <property type="component" value="Unassembled WGS sequence"/>
</dbReference>
<proteinExistence type="predicted"/>
<evidence type="ECO:0000256" key="1">
    <source>
        <dbReference type="SAM" id="Phobius"/>
    </source>
</evidence>
<gene>
    <name evidence="2" type="ORF">GCM10009788_11580</name>
</gene>
<dbReference type="RefSeq" id="WP_344111421.1">
    <property type="nucleotide sequence ID" value="NZ_BAAAOR010000008.1"/>
</dbReference>
<keyword evidence="1" id="KW-1133">Transmembrane helix</keyword>
<feature type="transmembrane region" description="Helical" evidence="1">
    <location>
        <begin position="36"/>
        <end position="60"/>
    </location>
</feature>
<comment type="caution">
    <text evidence="2">The sequence shown here is derived from an EMBL/GenBank/DDBJ whole genome shotgun (WGS) entry which is preliminary data.</text>
</comment>
<keyword evidence="3" id="KW-1185">Reference proteome</keyword>
<evidence type="ECO:0008006" key="4">
    <source>
        <dbReference type="Google" id="ProtNLM"/>
    </source>
</evidence>